<name>A0A645F7M1_9ZZZZ</name>
<comment type="caution">
    <text evidence="1">The sequence shown here is derived from an EMBL/GenBank/DDBJ whole genome shotgun (WGS) entry which is preliminary data.</text>
</comment>
<reference evidence="1" key="1">
    <citation type="submission" date="2019-08" db="EMBL/GenBank/DDBJ databases">
        <authorList>
            <person name="Kucharzyk K."/>
            <person name="Murdoch R.W."/>
            <person name="Higgins S."/>
            <person name="Loffler F."/>
        </authorList>
    </citation>
    <scope>NUCLEOTIDE SEQUENCE</scope>
</reference>
<proteinExistence type="predicted"/>
<dbReference type="EMBL" id="VSSQ01055637">
    <property type="protein sequence ID" value="MPN09522.1"/>
    <property type="molecule type" value="Genomic_DNA"/>
</dbReference>
<evidence type="ECO:0000313" key="1">
    <source>
        <dbReference type="EMBL" id="MPN09522.1"/>
    </source>
</evidence>
<sequence length="56" mass="6645">MVRAQRFRKSFQPTVPQKEILLRQWISPNDLRIAQIAAVIDAVTFDFMIYSLQKHQ</sequence>
<gene>
    <name evidence="1" type="ORF">SDC9_156813</name>
</gene>
<dbReference type="AlphaFoldDB" id="A0A645F7M1"/>
<accession>A0A645F7M1</accession>
<protein>
    <submittedName>
        <fullName evidence="1">Uncharacterized protein</fullName>
    </submittedName>
</protein>
<organism evidence="1">
    <name type="scientific">bioreactor metagenome</name>
    <dbReference type="NCBI Taxonomy" id="1076179"/>
    <lineage>
        <taxon>unclassified sequences</taxon>
        <taxon>metagenomes</taxon>
        <taxon>ecological metagenomes</taxon>
    </lineage>
</organism>